<keyword evidence="10" id="KW-0238">DNA-binding</keyword>
<feature type="compositionally biased region" description="Basic and acidic residues" evidence="12">
    <location>
        <begin position="518"/>
        <end position="531"/>
    </location>
</feature>
<dbReference type="SMART" id="SM00490">
    <property type="entry name" value="HELICc"/>
    <property type="match status" value="1"/>
</dbReference>
<dbReference type="Pfam" id="PF07496">
    <property type="entry name" value="zf-CW"/>
    <property type="match status" value="1"/>
</dbReference>
<dbReference type="GO" id="GO:0008270">
    <property type="term" value="F:zinc ion binding"/>
    <property type="evidence" value="ECO:0007669"/>
    <property type="project" value="UniProtKB-KW"/>
</dbReference>
<comment type="subcellular location">
    <subcellularLocation>
        <location evidence="1">Nucleus</location>
    </subcellularLocation>
</comment>
<comment type="similarity">
    <text evidence="2">Belongs to the SNF2/RAD54 helicase family.</text>
</comment>
<accession>A0ABD3SCC5</accession>
<evidence type="ECO:0000256" key="3">
    <source>
        <dbReference type="ARBA" id="ARBA00022723"/>
    </source>
</evidence>
<keyword evidence="4" id="KW-0547">Nucleotide-binding</keyword>
<dbReference type="EMBL" id="JALLPB020000074">
    <property type="protein sequence ID" value="KAL3822102.1"/>
    <property type="molecule type" value="Genomic_DNA"/>
</dbReference>
<dbReference type="InterPro" id="IPR001650">
    <property type="entry name" value="Helicase_C-like"/>
</dbReference>
<keyword evidence="7" id="KW-0347">Helicase</keyword>
<evidence type="ECO:0000259" key="14">
    <source>
        <dbReference type="PROSITE" id="PS51194"/>
    </source>
</evidence>
<keyword evidence="6" id="KW-0378">Hydrolase</keyword>
<evidence type="ECO:0000313" key="15">
    <source>
        <dbReference type="EMBL" id="KAL3822102.1"/>
    </source>
</evidence>
<dbReference type="GO" id="GO:0005524">
    <property type="term" value="F:ATP binding"/>
    <property type="evidence" value="ECO:0007669"/>
    <property type="project" value="UniProtKB-KW"/>
</dbReference>
<evidence type="ECO:0000256" key="6">
    <source>
        <dbReference type="ARBA" id="ARBA00022801"/>
    </source>
</evidence>
<evidence type="ECO:0000256" key="2">
    <source>
        <dbReference type="ARBA" id="ARBA00007025"/>
    </source>
</evidence>
<evidence type="ECO:0000256" key="12">
    <source>
        <dbReference type="SAM" id="MobiDB-lite"/>
    </source>
</evidence>
<name>A0ABD3SCC5_9STRA</name>
<evidence type="ECO:0008006" key="17">
    <source>
        <dbReference type="Google" id="ProtNLM"/>
    </source>
</evidence>
<evidence type="ECO:0000256" key="9">
    <source>
        <dbReference type="ARBA" id="ARBA00022840"/>
    </source>
</evidence>
<keyword evidence="8" id="KW-0862">Zinc</keyword>
<evidence type="ECO:0000256" key="11">
    <source>
        <dbReference type="ARBA" id="ARBA00023242"/>
    </source>
</evidence>
<dbReference type="GO" id="GO:0005634">
    <property type="term" value="C:nucleus"/>
    <property type="evidence" value="ECO:0007669"/>
    <property type="project" value="UniProtKB-SubCell"/>
</dbReference>
<sequence length="661" mass="76174">MYVAKEYSLPRSLQSQSKVQMKLYREFRKHQSETDNKNFFKQYHALRPISNHPAVKIIFEDKSKEPRLDSPLFFESIEDGSCVKVGDQKQPRVAPSKYAWICDKCEKARFRTFEEAEAHEEICDGTYNPDTNPDPDDLSGIKIPTKEGDPENEDWWTSFADRAEKSDLNIKAIDHGGKMVLLLQIIAHCDLIGDKVVVFSQSLPTLSYIEEILNSPDWGGFKLFLPNNVRLQNFGGWKRNQEYLRIDGSVDAKERGDLIDTFHADTAAGIQSKLFLLSTNAGGLGINLIAANRVVLFDSHWNPAVDLQAVYRCYRYGQTKPTFCYRLLAEGSMEQKIYSRAAAKKSLFKLVIDQTNPERSFTKQEMDLLRVEDNWVACNACNKWRMLPPDISSEEVQNLPDEWYCKDNIYDPARSTCAAEERDAVWMVSFYERRAKQEDDAYVQSQGSLSSNSEKVTSCVRPAFDRRHQEYTERDIVLRTLIDRSEDKTANNTTENASSAKKTWVSKWDFNFDKSEKLDSDMQEHEQEQPIKKHSSKIKLFKSPEKRSSPHKTSKAMSEPSKPQSPYEQVHKSPPVSGGKKRNTFHKSFDKVERNHKRHSPNKEVQKSQLKWLSRITGETKKPKLGKSAEKDEEKFDEEEKDRPCMDDDDDVVDLTFSDTD</sequence>
<dbReference type="PANTHER" id="PTHR45797">
    <property type="entry name" value="RAD54-LIKE"/>
    <property type="match status" value="1"/>
</dbReference>
<dbReference type="InterPro" id="IPR049730">
    <property type="entry name" value="SNF2/RAD54-like_C"/>
</dbReference>
<dbReference type="GO" id="GO:0004386">
    <property type="term" value="F:helicase activity"/>
    <property type="evidence" value="ECO:0007669"/>
    <property type="project" value="UniProtKB-KW"/>
</dbReference>
<dbReference type="PANTHER" id="PTHR45797:SF1">
    <property type="entry name" value="HELICASE ARIP4"/>
    <property type="match status" value="1"/>
</dbReference>
<feature type="domain" description="CW-type" evidence="13">
    <location>
        <begin position="369"/>
        <end position="425"/>
    </location>
</feature>
<dbReference type="GO" id="GO:0016787">
    <property type="term" value="F:hydrolase activity"/>
    <property type="evidence" value="ECO:0007669"/>
    <property type="project" value="UniProtKB-KW"/>
</dbReference>
<keyword evidence="3" id="KW-0479">Metal-binding</keyword>
<feature type="domain" description="Helicase C-terminal" evidence="14">
    <location>
        <begin position="184"/>
        <end position="358"/>
    </location>
</feature>
<dbReference type="AlphaFoldDB" id="A0ABD3SCC5"/>
<evidence type="ECO:0000256" key="4">
    <source>
        <dbReference type="ARBA" id="ARBA00022741"/>
    </source>
</evidence>
<keyword evidence="11" id="KW-0539">Nucleus</keyword>
<dbReference type="PROSITE" id="PS51050">
    <property type="entry name" value="ZF_CW"/>
    <property type="match status" value="1"/>
</dbReference>
<dbReference type="InterPro" id="IPR027417">
    <property type="entry name" value="P-loop_NTPase"/>
</dbReference>
<dbReference type="Gene3D" id="3.40.50.300">
    <property type="entry name" value="P-loop containing nucleotide triphosphate hydrolases"/>
    <property type="match status" value="1"/>
</dbReference>
<organism evidence="15 16">
    <name type="scientific">Cyclostephanos tholiformis</name>
    <dbReference type="NCBI Taxonomy" id="382380"/>
    <lineage>
        <taxon>Eukaryota</taxon>
        <taxon>Sar</taxon>
        <taxon>Stramenopiles</taxon>
        <taxon>Ochrophyta</taxon>
        <taxon>Bacillariophyta</taxon>
        <taxon>Coscinodiscophyceae</taxon>
        <taxon>Thalassiosirophycidae</taxon>
        <taxon>Stephanodiscales</taxon>
        <taxon>Stephanodiscaceae</taxon>
        <taxon>Cyclostephanos</taxon>
    </lineage>
</organism>
<protein>
    <recommendedName>
        <fullName evidence="17">Helicase C-terminal domain-containing protein</fullName>
    </recommendedName>
</protein>
<keyword evidence="9" id="KW-0067">ATP-binding</keyword>
<proteinExistence type="inferred from homology"/>
<feature type="region of interest" description="Disordered" evidence="12">
    <location>
        <begin position="518"/>
        <end position="661"/>
    </location>
</feature>
<evidence type="ECO:0000256" key="5">
    <source>
        <dbReference type="ARBA" id="ARBA00022771"/>
    </source>
</evidence>
<keyword evidence="5" id="KW-0863">Zinc-finger</keyword>
<dbReference type="InterPro" id="IPR011124">
    <property type="entry name" value="Znf_CW"/>
</dbReference>
<comment type="caution">
    <text evidence="15">The sequence shown here is derived from an EMBL/GenBank/DDBJ whole genome shotgun (WGS) entry which is preliminary data.</text>
</comment>
<feature type="compositionally biased region" description="Basic and acidic residues" evidence="12">
    <location>
        <begin position="618"/>
        <end position="634"/>
    </location>
</feature>
<evidence type="ECO:0000256" key="1">
    <source>
        <dbReference type="ARBA" id="ARBA00004123"/>
    </source>
</evidence>
<dbReference type="GO" id="GO:0003677">
    <property type="term" value="F:DNA binding"/>
    <property type="evidence" value="ECO:0007669"/>
    <property type="project" value="UniProtKB-KW"/>
</dbReference>
<dbReference type="CDD" id="cd18793">
    <property type="entry name" value="SF2_C_SNF"/>
    <property type="match status" value="1"/>
</dbReference>
<evidence type="ECO:0000256" key="10">
    <source>
        <dbReference type="ARBA" id="ARBA00023125"/>
    </source>
</evidence>
<reference evidence="15 16" key="1">
    <citation type="submission" date="2024-10" db="EMBL/GenBank/DDBJ databases">
        <title>Updated reference genomes for cyclostephanoid diatoms.</title>
        <authorList>
            <person name="Roberts W.R."/>
            <person name="Alverson A.J."/>
        </authorList>
    </citation>
    <scope>NUCLEOTIDE SEQUENCE [LARGE SCALE GENOMIC DNA]</scope>
    <source>
        <strain evidence="15 16">AJA228-03</strain>
    </source>
</reference>
<dbReference type="SUPFAM" id="SSF52540">
    <property type="entry name" value="P-loop containing nucleoside triphosphate hydrolases"/>
    <property type="match status" value="1"/>
</dbReference>
<dbReference type="PROSITE" id="PS51194">
    <property type="entry name" value="HELICASE_CTER"/>
    <property type="match status" value="1"/>
</dbReference>
<evidence type="ECO:0000256" key="7">
    <source>
        <dbReference type="ARBA" id="ARBA00022806"/>
    </source>
</evidence>
<evidence type="ECO:0000313" key="16">
    <source>
        <dbReference type="Proteomes" id="UP001530377"/>
    </source>
</evidence>
<evidence type="ECO:0000259" key="13">
    <source>
        <dbReference type="PROSITE" id="PS51050"/>
    </source>
</evidence>
<gene>
    <name evidence="15" type="ORF">ACHAXA_011880</name>
</gene>
<dbReference type="InterPro" id="IPR044574">
    <property type="entry name" value="ARIP4-like"/>
</dbReference>
<dbReference type="Gene3D" id="3.30.40.100">
    <property type="match status" value="1"/>
</dbReference>
<dbReference type="Pfam" id="PF00271">
    <property type="entry name" value="Helicase_C"/>
    <property type="match status" value="1"/>
</dbReference>
<keyword evidence="16" id="KW-1185">Reference proteome</keyword>
<evidence type="ECO:0000256" key="8">
    <source>
        <dbReference type="ARBA" id="ARBA00022833"/>
    </source>
</evidence>
<dbReference type="Proteomes" id="UP001530377">
    <property type="component" value="Unassembled WGS sequence"/>
</dbReference>